<evidence type="ECO:0000313" key="1">
    <source>
        <dbReference type="EMBL" id="KAF6218814.1"/>
    </source>
</evidence>
<gene>
    <name evidence="1" type="ORF">HO133_005357</name>
</gene>
<organism evidence="1 2">
    <name type="scientific">Letharia lupina</name>
    <dbReference type="NCBI Taxonomy" id="560253"/>
    <lineage>
        <taxon>Eukaryota</taxon>
        <taxon>Fungi</taxon>
        <taxon>Dikarya</taxon>
        <taxon>Ascomycota</taxon>
        <taxon>Pezizomycotina</taxon>
        <taxon>Lecanoromycetes</taxon>
        <taxon>OSLEUM clade</taxon>
        <taxon>Lecanoromycetidae</taxon>
        <taxon>Lecanorales</taxon>
        <taxon>Lecanorineae</taxon>
        <taxon>Parmeliaceae</taxon>
        <taxon>Letharia</taxon>
    </lineage>
</organism>
<reference evidence="1 2" key="1">
    <citation type="journal article" date="2020" name="Genomics">
        <title>Complete, high-quality genomes from long-read metagenomic sequencing of two wolf lichen thalli reveals enigmatic genome architecture.</title>
        <authorList>
            <person name="McKenzie S.K."/>
            <person name="Walston R.F."/>
            <person name="Allen J.L."/>
        </authorList>
    </citation>
    <scope>NUCLEOTIDE SEQUENCE [LARGE SCALE GENOMIC DNA]</scope>
    <source>
        <strain evidence="1">WasteWater1</strain>
    </source>
</reference>
<comment type="caution">
    <text evidence="1">The sequence shown here is derived from an EMBL/GenBank/DDBJ whole genome shotgun (WGS) entry which is preliminary data.</text>
</comment>
<dbReference type="GeneID" id="59333763"/>
<dbReference type="EMBL" id="JACCJB010000021">
    <property type="protein sequence ID" value="KAF6218814.1"/>
    <property type="molecule type" value="Genomic_DNA"/>
</dbReference>
<keyword evidence="2" id="KW-1185">Reference proteome</keyword>
<dbReference type="RefSeq" id="XP_037148249.1">
    <property type="nucleotide sequence ID" value="XM_037296267.1"/>
</dbReference>
<name>A0A8H6C8X5_9LECA</name>
<accession>A0A8H6C8X5</accession>
<dbReference type="Proteomes" id="UP000593566">
    <property type="component" value="Unassembled WGS sequence"/>
</dbReference>
<sequence>MERSSIGKTRASKLLNRRCQSGSNARAGVVEMRLAVEPDQNSVRSAPTPLSFSDPVIDKKVLIASSSLSSSTEWDSFHLHPYTHRLTLRLPILHVYSHTLLLPRTDLFPQIYYNRHLSHSEPHSRLILLLATPPEPESQQPPDPAHHNAAIDVILDSMKLSHNEFLDKMAQMTRAERALGGLRRIFAGFNQAIEEDV</sequence>
<dbReference type="AlphaFoldDB" id="A0A8H6C8X5"/>
<evidence type="ECO:0000313" key="2">
    <source>
        <dbReference type="Proteomes" id="UP000593566"/>
    </source>
</evidence>
<proteinExistence type="predicted"/>
<protein>
    <submittedName>
        <fullName evidence="1">Uncharacterized protein</fullName>
    </submittedName>
</protein>